<dbReference type="InterPro" id="IPR036779">
    <property type="entry name" value="LysM_dom_sf"/>
</dbReference>
<dbReference type="Gene3D" id="3.10.350.10">
    <property type="entry name" value="LysM domain"/>
    <property type="match status" value="1"/>
</dbReference>
<reference evidence="2 3" key="1">
    <citation type="submission" date="2016-08" db="EMBL/GenBank/DDBJ databases">
        <authorList>
            <person name="Seilhamer J.J."/>
        </authorList>
    </citation>
    <scope>NUCLEOTIDE SEQUENCE [LARGE SCALE GENOMIC DNA]</scope>
    <source>
        <strain evidence="2 3">BRTC-1</strain>
    </source>
</reference>
<dbReference type="PANTHER" id="PTHR34700">
    <property type="entry name" value="POTASSIUM BINDING PROTEIN KBP"/>
    <property type="match status" value="1"/>
</dbReference>
<dbReference type="OrthoDB" id="370541at2"/>
<dbReference type="InterPro" id="IPR018392">
    <property type="entry name" value="LysM"/>
</dbReference>
<dbReference type="Proteomes" id="UP000093391">
    <property type="component" value="Chromosome"/>
</dbReference>
<dbReference type="NCBIfam" id="NF008399">
    <property type="entry name" value="PRK11198.1"/>
    <property type="match status" value="1"/>
</dbReference>
<accession>A0A1B2LX32</accession>
<feature type="domain" description="LysM" evidence="1">
    <location>
        <begin position="104"/>
        <end position="153"/>
    </location>
</feature>
<dbReference type="Pfam" id="PF04972">
    <property type="entry name" value="BON"/>
    <property type="match status" value="1"/>
</dbReference>
<dbReference type="InterPro" id="IPR052196">
    <property type="entry name" value="Bact_Kbp"/>
</dbReference>
<dbReference type="STRING" id="1789224.BFG52_03160"/>
<dbReference type="PANTHER" id="PTHR34700:SF8">
    <property type="entry name" value="POTASSIUM BINDING PROTEIN KBP"/>
    <property type="match status" value="1"/>
</dbReference>
<dbReference type="AlphaFoldDB" id="A0A1B2LX32"/>
<dbReference type="PROSITE" id="PS51782">
    <property type="entry name" value="LYSM"/>
    <property type="match status" value="1"/>
</dbReference>
<evidence type="ECO:0000259" key="1">
    <source>
        <dbReference type="PROSITE" id="PS51782"/>
    </source>
</evidence>
<sequence length="155" mass="17784">MGRFDFVQGIGKKLSSFKSKKAKAARKLAESEVSMMLQELIREQRFNIANLVVDYNSINDVATIHGQVSKQAEREKIILLVGNIDHVVQVNDQMKVLYPEPESSFYTVQSGDTLRKIAHYFYGDTQYFTKLFEANRPMLNHVDDIFIGQVLRVPQ</sequence>
<organism evidence="2 3">
    <name type="scientific">Acinetobacter larvae</name>
    <dbReference type="NCBI Taxonomy" id="1789224"/>
    <lineage>
        <taxon>Bacteria</taxon>
        <taxon>Pseudomonadati</taxon>
        <taxon>Pseudomonadota</taxon>
        <taxon>Gammaproteobacteria</taxon>
        <taxon>Moraxellales</taxon>
        <taxon>Moraxellaceae</taxon>
        <taxon>Acinetobacter</taxon>
    </lineage>
</organism>
<gene>
    <name evidence="2" type="ORF">BFG52_03160</name>
</gene>
<dbReference type="SMART" id="SM00257">
    <property type="entry name" value="LysM"/>
    <property type="match status" value="1"/>
</dbReference>
<dbReference type="RefSeq" id="WP_067552514.1">
    <property type="nucleotide sequence ID" value="NZ_CP016895.1"/>
</dbReference>
<dbReference type="KEGG" id="ala:BFG52_03160"/>
<dbReference type="CDD" id="cd00118">
    <property type="entry name" value="LysM"/>
    <property type="match status" value="1"/>
</dbReference>
<dbReference type="Pfam" id="PF01476">
    <property type="entry name" value="LysM"/>
    <property type="match status" value="1"/>
</dbReference>
<protein>
    <submittedName>
        <fullName evidence="2">Peptidoglycan-binding protein LysM</fullName>
    </submittedName>
</protein>
<evidence type="ECO:0000313" key="3">
    <source>
        <dbReference type="Proteomes" id="UP000093391"/>
    </source>
</evidence>
<dbReference type="InterPro" id="IPR007055">
    <property type="entry name" value="BON_dom"/>
</dbReference>
<keyword evidence="3" id="KW-1185">Reference proteome</keyword>
<name>A0A1B2LX32_9GAMM</name>
<dbReference type="SUPFAM" id="SSF54106">
    <property type="entry name" value="LysM domain"/>
    <property type="match status" value="1"/>
</dbReference>
<dbReference type="EMBL" id="CP016895">
    <property type="protein sequence ID" value="AOA57449.1"/>
    <property type="molecule type" value="Genomic_DNA"/>
</dbReference>
<proteinExistence type="predicted"/>
<evidence type="ECO:0000313" key="2">
    <source>
        <dbReference type="EMBL" id="AOA57449.1"/>
    </source>
</evidence>